<dbReference type="OrthoDB" id="9780903at2"/>
<gene>
    <name evidence="6" type="ORF">BN873_980033</name>
</gene>
<dbReference type="CDD" id="cd02247">
    <property type="entry name" value="cupin_pirin_C"/>
    <property type="match status" value="1"/>
</dbReference>
<dbReference type="Proteomes" id="UP000035760">
    <property type="component" value="Unassembled WGS sequence"/>
</dbReference>
<dbReference type="PANTHER" id="PTHR13903">
    <property type="entry name" value="PIRIN-RELATED"/>
    <property type="match status" value="1"/>
</dbReference>
<dbReference type="GO" id="GO:0046872">
    <property type="term" value="F:metal ion binding"/>
    <property type="evidence" value="ECO:0007669"/>
    <property type="project" value="UniProtKB-KW"/>
</dbReference>
<dbReference type="AlphaFoldDB" id="W6M9U4"/>
<feature type="domain" description="Pirin C-terminal" evidence="5">
    <location>
        <begin position="192"/>
        <end position="288"/>
    </location>
</feature>
<evidence type="ECO:0000259" key="5">
    <source>
        <dbReference type="Pfam" id="PF05726"/>
    </source>
</evidence>
<keyword evidence="2" id="KW-0408">Iron</keyword>
<dbReference type="PIRSF" id="PIRSF006232">
    <property type="entry name" value="Pirin"/>
    <property type="match status" value="1"/>
</dbReference>
<dbReference type="PANTHER" id="PTHR13903:SF8">
    <property type="entry name" value="PIRIN"/>
    <property type="match status" value="1"/>
</dbReference>
<evidence type="ECO:0008006" key="8">
    <source>
        <dbReference type="Google" id="ProtNLM"/>
    </source>
</evidence>
<organism evidence="6 7">
    <name type="scientific">Candidatus Competibacter denitrificans Run_A_D11</name>
    <dbReference type="NCBI Taxonomy" id="1400863"/>
    <lineage>
        <taxon>Bacteria</taxon>
        <taxon>Pseudomonadati</taxon>
        <taxon>Pseudomonadota</taxon>
        <taxon>Gammaproteobacteria</taxon>
        <taxon>Candidatus Competibacteraceae</taxon>
        <taxon>Candidatus Competibacter</taxon>
    </lineage>
</organism>
<feature type="binding site" evidence="2">
    <location>
        <position position="77"/>
    </location>
    <ligand>
        <name>Fe cation</name>
        <dbReference type="ChEBI" id="CHEBI:24875"/>
    </ligand>
</feature>
<evidence type="ECO:0000256" key="2">
    <source>
        <dbReference type="PIRSR" id="PIRSR006232-1"/>
    </source>
</evidence>
<dbReference type="InterPro" id="IPR003829">
    <property type="entry name" value="Pirin_N_dom"/>
</dbReference>
<dbReference type="STRING" id="1400863.BN873_980033"/>
<keyword evidence="7" id="KW-1185">Reference proteome</keyword>
<evidence type="ECO:0000259" key="4">
    <source>
        <dbReference type="Pfam" id="PF02678"/>
    </source>
</evidence>
<dbReference type="Gene3D" id="2.60.120.10">
    <property type="entry name" value="Jelly Rolls"/>
    <property type="match status" value="1"/>
</dbReference>
<sequence>MVNDLHFPASFSGDGGSGAAGRNIQRIAPRTAEIGGGITVARLLPSRQRRTIGAWCFLDHAGPAMFAPGGGLRVGSHPHTCLQTFTWMLEGEVLHRDSLGNAQMIRPGQVNLMTAGHGIAHTEESPATETRAHAAQLWIALPAGSTDIAPAFDHYPTLPRWQESGCEFTLLAGTHGGRTAPARIYSPLIGMDLFAAQGADLMLPLDPTFEYGVLLLEGTAEVEGLALAANELAYLASGYSTLQLTLSVGTRALLIGGQPFADEITLWWNFVGRDKAYITQAQRDWEAHSPRFGEVRGFAGPRLAAPELPWTAD</sequence>
<evidence type="ECO:0000313" key="7">
    <source>
        <dbReference type="Proteomes" id="UP000035760"/>
    </source>
</evidence>
<dbReference type="CDD" id="cd02909">
    <property type="entry name" value="cupin_pirin_N"/>
    <property type="match status" value="1"/>
</dbReference>
<dbReference type="SUPFAM" id="SSF51182">
    <property type="entry name" value="RmlC-like cupins"/>
    <property type="match status" value="1"/>
</dbReference>
<dbReference type="InterPro" id="IPR011051">
    <property type="entry name" value="RmlC_Cupin_sf"/>
</dbReference>
<evidence type="ECO:0000256" key="1">
    <source>
        <dbReference type="ARBA" id="ARBA00008416"/>
    </source>
</evidence>
<reference evidence="6" key="2">
    <citation type="submission" date="2014-03" db="EMBL/GenBank/DDBJ databases">
        <title>Candidatus Competibacter-lineage genomes retrieved from metagenomes reveal functional metabolic diversity.</title>
        <authorList>
            <person name="McIlroy S.J."/>
            <person name="Albertsen M."/>
            <person name="Andresen E.K."/>
            <person name="Saunders A.M."/>
            <person name="Kristiansen R."/>
            <person name="Stokholm-Bjerregaard M."/>
            <person name="Nielsen K.L."/>
            <person name="Nielsen P.H."/>
        </authorList>
    </citation>
    <scope>NUCLEOTIDE SEQUENCE</scope>
    <source>
        <strain evidence="6">Run_A_D11</strain>
    </source>
</reference>
<comment type="caution">
    <text evidence="6">The sequence shown here is derived from an EMBL/GenBank/DDBJ whole genome shotgun (WGS) entry which is preliminary data.</text>
</comment>
<comment type="cofactor">
    <cofactor evidence="2">
        <name>Fe cation</name>
        <dbReference type="ChEBI" id="CHEBI:24875"/>
    </cofactor>
    <text evidence="2">Binds 1 Fe cation per subunit.</text>
</comment>
<feature type="binding site" evidence="2">
    <location>
        <position position="121"/>
    </location>
    <ligand>
        <name>Fe cation</name>
        <dbReference type="ChEBI" id="CHEBI:24875"/>
    </ligand>
</feature>
<feature type="binding site" evidence="2">
    <location>
        <position position="123"/>
    </location>
    <ligand>
        <name>Fe cation</name>
        <dbReference type="ChEBI" id="CHEBI:24875"/>
    </ligand>
</feature>
<feature type="binding site" evidence="2">
    <location>
        <position position="79"/>
    </location>
    <ligand>
        <name>Fe cation</name>
        <dbReference type="ChEBI" id="CHEBI:24875"/>
    </ligand>
</feature>
<dbReference type="Pfam" id="PF02678">
    <property type="entry name" value="Pirin"/>
    <property type="match status" value="1"/>
</dbReference>
<dbReference type="EMBL" id="CBTJ020000111">
    <property type="protein sequence ID" value="CDI04432.1"/>
    <property type="molecule type" value="Genomic_DNA"/>
</dbReference>
<name>W6M9U4_9GAMM</name>
<reference evidence="6" key="1">
    <citation type="submission" date="2013-07" db="EMBL/GenBank/DDBJ databases">
        <authorList>
            <person name="McIlroy S."/>
        </authorList>
    </citation>
    <scope>NUCLEOTIDE SEQUENCE [LARGE SCALE GENOMIC DNA]</scope>
    <source>
        <strain evidence="6">Run_A_D11</strain>
    </source>
</reference>
<protein>
    <recommendedName>
        <fullName evidence="8">Quercetin 2,3-dioxygenase</fullName>
    </recommendedName>
</protein>
<evidence type="ECO:0000313" key="6">
    <source>
        <dbReference type="EMBL" id="CDI04432.1"/>
    </source>
</evidence>
<dbReference type="InterPro" id="IPR008778">
    <property type="entry name" value="Pirin_C_dom"/>
</dbReference>
<dbReference type="Pfam" id="PF05726">
    <property type="entry name" value="Pirin_C"/>
    <property type="match status" value="1"/>
</dbReference>
<dbReference type="InterPro" id="IPR014710">
    <property type="entry name" value="RmlC-like_jellyroll"/>
</dbReference>
<accession>W6M9U4</accession>
<dbReference type="InterPro" id="IPR012093">
    <property type="entry name" value="Pirin"/>
</dbReference>
<feature type="domain" description="Pirin N-terminal" evidence="4">
    <location>
        <begin position="40"/>
        <end position="139"/>
    </location>
</feature>
<comment type="similarity">
    <text evidence="1 3">Belongs to the pirin family.</text>
</comment>
<dbReference type="RefSeq" id="WP_082161377.1">
    <property type="nucleotide sequence ID" value="NZ_CBTJ020000111.1"/>
</dbReference>
<proteinExistence type="inferred from homology"/>
<keyword evidence="2" id="KW-0479">Metal-binding</keyword>
<evidence type="ECO:0000256" key="3">
    <source>
        <dbReference type="RuleBase" id="RU003457"/>
    </source>
</evidence>